<dbReference type="Proteomes" id="UP000241462">
    <property type="component" value="Unassembled WGS sequence"/>
</dbReference>
<reference evidence="1 2" key="1">
    <citation type="journal article" date="2018" name="Mycol. Prog.">
        <title>Coniella lustricola, a new species from submerged detritus.</title>
        <authorList>
            <person name="Raudabaugh D.B."/>
            <person name="Iturriaga T."/>
            <person name="Carver A."/>
            <person name="Mondo S."/>
            <person name="Pangilinan J."/>
            <person name="Lipzen A."/>
            <person name="He G."/>
            <person name="Amirebrahimi M."/>
            <person name="Grigoriev I.V."/>
            <person name="Miller A.N."/>
        </authorList>
    </citation>
    <scope>NUCLEOTIDE SEQUENCE [LARGE SCALE GENOMIC DNA]</scope>
    <source>
        <strain evidence="1 2">B22-T-1</strain>
    </source>
</reference>
<evidence type="ECO:0000313" key="2">
    <source>
        <dbReference type="Proteomes" id="UP000241462"/>
    </source>
</evidence>
<protein>
    <submittedName>
        <fullName evidence="1">Uncharacterized protein</fullName>
    </submittedName>
</protein>
<name>A0A2T3AB94_9PEZI</name>
<evidence type="ECO:0000313" key="1">
    <source>
        <dbReference type="EMBL" id="PSR90378.1"/>
    </source>
</evidence>
<dbReference type="AlphaFoldDB" id="A0A2T3AB94"/>
<gene>
    <name evidence="1" type="ORF">BD289DRAFT_216260</name>
</gene>
<accession>A0A2T3AB94</accession>
<sequence>MLTDYSRLLAMPDTPHCEERNGETTMRPRIKGSRAAVACSCAHQYLSHEYLGRLRFCQTPIKMNVPLSFSPDTALAGGPGIPVYRCREDDPRGFKQHGEEGTACALNARSDDDPERAYFLVVAPEGQNHYPESTLGCGGRSIYSPCSSEMSNNHTYELV</sequence>
<proteinExistence type="predicted"/>
<keyword evidence="2" id="KW-1185">Reference proteome</keyword>
<dbReference type="EMBL" id="KZ678420">
    <property type="protein sequence ID" value="PSR90378.1"/>
    <property type="molecule type" value="Genomic_DNA"/>
</dbReference>
<dbReference type="InParanoid" id="A0A2T3AB94"/>
<organism evidence="1 2">
    <name type="scientific">Coniella lustricola</name>
    <dbReference type="NCBI Taxonomy" id="2025994"/>
    <lineage>
        <taxon>Eukaryota</taxon>
        <taxon>Fungi</taxon>
        <taxon>Dikarya</taxon>
        <taxon>Ascomycota</taxon>
        <taxon>Pezizomycotina</taxon>
        <taxon>Sordariomycetes</taxon>
        <taxon>Sordariomycetidae</taxon>
        <taxon>Diaporthales</taxon>
        <taxon>Schizoparmaceae</taxon>
        <taxon>Coniella</taxon>
    </lineage>
</organism>